<evidence type="ECO:0000313" key="4">
    <source>
        <dbReference type="Proteomes" id="UP000614601"/>
    </source>
</evidence>
<evidence type="ECO:0000256" key="1">
    <source>
        <dbReference type="ARBA" id="ARBA00048287"/>
    </source>
</evidence>
<dbReference type="Proteomes" id="UP000783686">
    <property type="component" value="Unassembled WGS sequence"/>
</dbReference>
<comment type="caution">
    <text evidence="3">The sequence shown here is derived from an EMBL/GenBank/DDBJ whole genome shotgun (WGS) entry which is preliminary data.</text>
</comment>
<gene>
    <name evidence="3" type="ORF">BOKJ2_LOCUS4186</name>
</gene>
<dbReference type="OrthoDB" id="424012at2759"/>
<comment type="catalytic activity">
    <reaction evidence="1">
        <text>N(6)-acetyl-L-lysyl-[histone] + H2O = L-lysyl-[histone] + acetate</text>
        <dbReference type="Rhea" id="RHEA:58196"/>
        <dbReference type="Rhea" id="RHEA-COMP:9845"/>
        <dbReference type="Rhea" id="RHEA-COMP:11338"/>
        <dbReference type="ChEBI" id="CHEBI:15377"/>
        <dbReference type="ChEBI" id="CHEBI:29969"/>
        <dbReference type="ChEBI" id="CHEBI:30089"/>
        <dbReference type="ChEBI" id="CHEBI:61930"/>
        <dbReference type="EC" id="3.5.1.98"/>
    </reaction>
</comment>
<dbReference type="GO" id="GO:0000118">
    <property type="term" value="C:histone deacetylase complex"/>
    <property type="evidence" value="ECO:0007669"/>
    <property type="project" value="TreeGrafter"/>
</dbReference>
<dbReference type="EMBL" id="CAJFCW020000002">
    <property type="protein sequence ID" value="CAG9095776.1"/>
    <property type="molecule type" value="Genomic_DNA"/>
</dbReference>
<dbReference type="PANTHER" id="PTHR10625">
    <property type="entry name" value="HISTONE DEACETYLASE HDAC1-RELATED"/>
    <property type="match status" value="1"/>
</dbReference>
<keyword evidence="4" id="KW-1185">Reference proteome</keyword>
<sequence>MTKTGFVTDRRMLKHRCEWDPAHMEVPERLSCILDKLEASNVLSDCIQLDSRMATQEELQLVHDIDYIDQIETTKNMDLEQLERFSSQYEDVFLNADTWECSLLSAGSALELTEKVIKRELDNGFAAIRPPGHHAWKDKGCGFCIFNNIAICAKYARSQGVERVLIVDWDVHAGQGTQYVINDDPNIKLVSIHRYENGKYWPHLPESAVKHKYNNTINIPLDVTGYTDSAYISIMHSVVLPLIHEWKPQLILVSCGFDAALGDRDGGMKVTPLGYEYMAALLASQNIKLVLLLEGGYFLQIINDCAVHTVKALKTKTVPNANFGLKGRYFGPLMEVWDKDLFNSINMIKKANGRTELDSFETRYEGEDILKTIVSPYPTRDLYELRSKEQDEAFLIELKEFYFEYKKERESVTVTKGDPWVMRYNNKEYNIRIGSDVDVKFVYYQVLLPLTTSYLVEFERNILTLQPIKFFLPCFKLANGHISQELAEDLAQLPFSSLFF</sequence>
<organism evidence="3 4">
    <name type="scientific">Bursaphelenchus okinawaensis</name>
    <dbReference type="NCBI Taxonomy" id="465554"/>
    <lineage>
        <taxon>Eukaryota</taxon>
        <taxon>Metazoa</taxon>
        <taxon>Ecdysozoa</taxon>
        <taxon>Nematoda</taxon>
        <taxon>Chromadorea</taxon>
        <taxon>Rhabditida</taxon>
        <taxon>Tylenchina</taxon>
        <taxon>Tylenchomorpha</taxon>
        <taxon>Aphelenchoidea</taxon>
        <taxon>Aphelenchoididae</taxon>
        <taxon>Bursaphelenchus</taxon>
    </lineage>
</organism>
<dbReference type="PANTHER" id="PTHR10625:SF45">
    <property type="entry name" value="HISTONE DEACETYLASE DOMAIN-CONTAINING PROTEIN"/>
    <property type="match status" value="1"/>
</dbReference>
<evidence type="ECO:0000259" key="2">
    <source>
        <dbReference type="Pfam" id="PF00850"/>
    </source>
</evidence>
<dbReference type="AlphaFoldDB" id="A0A811KBV0"/>
<dbReference type="Proteomes" id="UP000614601">
    <property type="component" value="Unassembled WGS sequence"/>
</dbReference>
<proteinExistence type="predicted"/>
<reference evidence="3" key="1">
    <citation type="submission" date="2020-09" db="EMBL/GenBank/DDBJ databases">
        <authorList>
            <person name="Kikuchi T."/>
        </authorList>
    </citation>
    <scope>NUCLEOTIDE SEQUENCE</scope>
    <source>
        <strain evidence="3">SH1</strain>
    </source>
</reference>
<feature type="domain" description="Histone deacetylase" evidence="2">
    <location>
        <begin position="23"/>
        <end position="313"/>
    </location>
</feature>
<dbReference type="PRINTS" id="PR01270">
    <property type="entry name" value="HDASUPER"/>
</dbReference>
<accession>A0A811KBV0</accession>
<dbReference type="GO" id="GO:0040029">
    <property type="term" value="P:epigenetic regulation of gene expression"/>
    <property type="evidence" value="ECO:0007669"/>
    <property type="project" value="TreeGrafter"/>
</dbReference>
<protein>
    <recommendedName>
        <fullName evidence="2">Histone deacetylase domain-containing protein</fullName>
    </recommendedName>
</protein>
<dbReference type="Pfam" id="PF00850">
    <property type="entry name" value="Hist_deacetyl"/>
    <property type="match status" value="1"/>
</dbReference>
<dbReference type="GO" id="GO:0141221">
    <property type="term" value="F:histone deacetylase activity, hydrolytic mechanism"/>
    <property type="evidence" value="ECO:0007669"/>
    <property type="project" value="UniProtKB-EC"/>
</dbReference>
<dbReference type="InterPro" id="IPR037138">
    <property type="entry name" value="His_deacetylse_dom_sf"/>
</dbReference>
<dbReference type="EMBL" id="CAJFDH010000002">
    <property type="protein sequence ID" value="CAD5212385.1"/>
    <property type="molecule type" value="Genomic_DNA"/>
</dbReference>
<dbReference type="InterPro" id="IPR023801">
    <property type="entry name" value="His_deacetylse_dom"/>
</dbReference>
<dbReference type="SUPFAM" id="SSF52768">
    <property type="entry name" value="Arginase/deacetylase"/>
    <property type="match status" value="1"/>
</dbReference>
<name>A0A811KBV0_9BILA</name>
<dbReference type="InterPro" id="IPR000286">
    <property type="entry name" value="HDACs"/>
</dbReference>
<dbReference type="Gene3D" id="3.40.800.20">
    <property type="entry name" value="Histone deacetylase domain"/>
    <property type="match status" value="1"/>
</dbReference>
<evidence type="ECO:0000313" key="3">
    <source>
        <dbReference type="EMBL" id="CAD5212385.1"/>
    </source>
</evidence>
<dbReference type="InterPro" id="IPR023696">
    <property type="entry name" value="Ureohydrolase_dom_sf"/>
</dbReference>